<evidence type="ECO:0000313" key="6">
    <source>
        <dbReference type="Proteomes" id="UP000244406"/>
    </source>
</evidence>
<gene>
    <name evidence="5" type="ORF">CXQ87_000282</name>
</gene>
<dbReference type="GO" id="GO:0005509">
    <property type="term" value="F:calcium ion binding"/>
    <property type="evidence" value="ECO:0007669"/>
    <property type="project" value="InterPro"/>
</dbReference>
<dbReference type="GO" id="GO:0016460">
    <property type="term" value="C:myosin II complex"/>
    <property type="evidence" value="ECO:0007669"/>
    <property type="project" value="TreeGrafter"/>
</dbReference>
<dbReference type="VEuPathDB" id="FungiDB:CXQ87_000282"/>
<keyword evidence="2" id="KW-0677">Repeat</keyword>
<protein>
    <recommendedName>
        <fullName evidence="4">EF-hand domain-containing protein</fullName>
    </recommendedName>
</protein>
<dbReference type="CDD" id="cd00051">
    <property type="entry name" value="EFh"/>
    <property type="match status" value="1"/>
</dbReference>
<dbReference type="Pfam" id="PF13499">
    <property type="entry name" value="EF-hand_7"/>
    <property type="match status" value="2"/>
</dbReference>
<dbReference type="InterPro" id="IPR050230">
    <property type="entry name" value="CALM/Myosin/TropC-like"/>
</dbReference>
<dbReference type="EMBL" id="PKFP01000008">
    <property type="protein sequence ID" value="PVH17397.1"/>
    <property type="molecule type" value="Genomic_DNA"/>
</dbReference>
<dbReference type="InterPro" id="IPR002048">
    <property type="entry name" value="EF_hand_dom"/>
</dbReference>
<feature type="domain" description="EF-hand" evidence="4">
    <location>
        <begin position="24"/>
        <end position="59"/>
    </location>
</feature>
<dbReference type="PANTHER" id="PTHR23048:SF48">
    <property type="entry name" value="CENTRIN 3"/>
    <property type="match status" value="1"/>
</dbReference>
<dbReference type="FunFam" id="1.10.238.10:FF:000001">
    <property type="entry name" value="Calmodulin 1"/>
    <property type="match status" value="1"/>
</dbReference>
<name>A0A2V1AGF0_9ASCO</name>
<dbReference type="GeneID" id="37000284"/>
<organism evidence="5 6">
    <name type="scientific">Candidozyma duobushaemuli</name>
    <dbReference type="NCBI Taxonomy" id="1231522"/>
    <lineage>
        <taxon>Eukaryota</taxon>
        <taxon>Fungi</taxon>
        <taxon>Dikarya</taxon>
        <taxon>Ascomycota</taxon>
        <taxon>Saccharomycotina</taxon>
        <taxon>Pichiomycetes</taxon>
        <taxon>Metschnikowiaceae</taxon>
        <taxon>Candidozyma</taxon>
    </lineage>
</organism>
<dbReference type="PANTHER" id="PTHR23048">
    <property type="entry name" value="MYOSIN LIGHT CHAIN 1, 3"/>
    <property type="match status" value="1"/>
</dbReference>
<evidence type="ECO:0000256" key="3">
    <source>
        <dbReference type="ARBA" id="ARBA00022837"/>
    </source>
</evidence>
<dbReference type="PROSITE" id="PS00018">
    <property type="entry name" value="EF_HAND_1"/>
    <property type="match status" value="1"/>
</dbReference>
<proteinExistence type="predicted"/>
<evidence type="ECO:0000313" key="5">
    <source>
        <dbReference type="EMBL" id="PVH17397.1"/>
    </source>
</evidence>
<dbReference type="InterPro" id="IPR011992">
    <property type="entry name" value="EF-hand-dom_pair"/>
</dbReference>
<dbReference type="Pfam" id="PF22682">
    <property type="entry name" value="Ribosomal_uL24m-like"/>
    <property type="match status" value="1"/>
</dbReference>
<evidence type="ECO:0000256" key="2">
    <source>
        <dbReference type="ARBA" id="ARBA00022737"/>
    </source>
</evidence>
<comment type="caution">
    <text evidence="5">The sequence shown here is derived from an EMBL/GenBank/DDBJ whole genome shotgun (WGS) entry which is preliminary data.</text>
</comment>
<dbReference type="SMART" id="SM00054">
    <property type="entry name" value="EFh"/>
    <property type="match status" value="4"/>
</dbReference>
<dbReference type="Gene3D" id="1.10.238.10">
    <property type="entry name" value="EF-hand"/>
    <property type="match status" value="2"/>
</dbReference>
<accession>A0A2V1AGF0</accession>
<dbReference type="InterPro" id="IPR008991">
    <property type="entry name" value="Translation_prot_SH3-like_sf"/>
</dbReference>
<reference evidence="5 6" key="1">
    <citation type="submission" date="2017-12" db="EMBL/GenBank/DDBJ databases">
        <title>Genome Sequence of the Amphotericin B-resistant Candida duobushaemulonii strain, B09383.</title>
        <authorList>
            <person name="Chow N.A."/>
            <person name="Gade L."/>
            <person name="Batra D."/>
            <person name="Rowe L.A."/>
            <person name="Loparev V.N."/>
            <person name="Litvintseva A.P."/>
        </authorList>
    </citation>
    <scope>NUCLEOTIDE SEQUENCE [LARGE SCALE GENOMIC DNA]</scope>
    <source>
        <strain evidence="5 6">B09383</strain>
    </source>
</reference>
<dbReference type="SUPFAM" id="SSF50104">
    <property type="entry name" value="Translation proteins SH3-like domain"/>
    <property type="match status" value="1"/>
</dbReference>
<dbReference type="InterPro" id="IPR018247">
    <property type="entry name" value="EF_Hand_1_Ca_BS"/>
</dbReference>
<keyword evidence="3" id="KW-0106">Calcium</keyword>
<dbReference type="RefSeq" id="XP_025338337.1">
    <property type="nucleotide sequence ID" value="XM_025478864.1"/>
</dbReference>
<evidence type="ECO:0000256" key="1">
    <source>
        <dbReference type="ARBA" id="ARBA00022723"/>
    </source>
</evidence>
<feature type="domain" description="EF-hand" evidence="4">
    <location>
        <begin position="98"/>
        <end position="133"/>
    </location>
</feature>
<dbReference type="SUPFAM" id="SSF47473">
    <property type="entry name" value="EF-hand"/>
    <property type="match status" value="1"/>
</dbReference>
<keyword evidence="6" id="KW-1185">Reference proteome</keyword>
<dbReference type="Proteomes" id="UP000244406">
    <property type="component" value="Unassembled WGS sequence"/>
</dbReference>
<sequence length="470" mass="54782">MSSGTSGTGQKIGMSNLKAELLNEQKQEIREAFSLFDMNNDGLLDYHELKVALRALGFDLPKREVLDIIREYDTEDRNLISYENFFHAAVGERIVNRDPMEEIKRAFRLFDEDNTGKISFRNLKKVARELGENLTDEELRAMIDEFDLDEDGETDMSRFVKRLDKLPPVARDKLWRDKTKHTMLPTMDPPRYVSKKDKNLTMEQIGITKGDYIYINEGEFKGKITKVLEYHSRTNEFAANDISKPLIVAPQYWAENQKSHLIDFPRSIPREHVKLAAREKDENGNITHVVANEVVYKGQYYDDRYKRWLPRRFVKHHENLEIPWPTPDKNHTASEVTTKEEVAHLKTYETQTIAKSLLPPGVLNEIRNPYSKHKKQELTDIEARRLNEPAMPLTTEQKIYLAKKAKEPKKKLEPLSEEVKDYIGQRMAQHISKIESPHLLAHLDALSKVEIPDFKRTLEKIEEDQQSNTQ</sequence>
<dbReference type="PROSITE" id="PS50222">
    <property type="entry name" value="EF_HAND_2"/>
    <property type="match status" value="2"/>
</dbReference>
<keyword evidence="1" id="KW-0479">Metal-binding</keyword>
<dbReference type="AlphaFoldDB" id="A0A2V1AGF0"/>
<evidence type="ECO:0000259" key="4">
    <source>
        <dbReference type="PROSITE" id="PS50222"/>
    </source>
</evidence>